<organism evidence="3 4">
    <name type="scientific">Ancylobacter crimeensis</name>
    <dbReference type="NCBI Taxonomy" id="2579147"/>
    <lineage>
        <taxon>Bacteria</taxon>
        <taxon>Pseudomonadati</taxon>
        <taxon>Pseudomonadota</taxon>
        <taxon>Alphaproteobacteria</taxon>
        <taxon>Hyphomicrobiales</taxon>
        <taxon>Xanthobacteraceae</taxon>
        <taxon>Ancylobacter</taxon>
    </lineage>
</organism>
<accession>A0ABT0D6G1</accession>
<reference evidence="3 4" key="1">
    <citation type="submission" date="2022-04" db="EMBL/GenBank/DDBJ databases">
        <authorList>
            <person name="Grouzdev D.S."/>
            <person name="Pantiukh K.S."/>
            <person name="Krutkina M.S."/>
        </authorList>
    </citation>
    <scope>NUCLEOTIDE SEQUENCE [LARGE SCALE GENOMIC DNA]</scope>
    <source>
        <strain evidence="3 4">6x-1</strain>
    </source>
</reference>
<dbReference type="PANTHER" id="PTHR38766">
    <property type="entry name" value="FLAGELLAR PROTEIN FLIO"/>
    <property type="match status" value="1"/>
</dbReference>
<evidence type="ECO:0000256" key="2">
    <source>
        <dbReference type="SAM" id="Phobius"/>
    </source>
</evidence>
<keyword evidence="2" id="KW-0812">Transmembrane</keyword>
<feature type="compositionally biased region" description="Low complexity" evidence="1">
    <location>
        <begin position="245"/>
        <end position="258"/>
    </location>
</feature>
<evidence type="ECO:0000256" key="1">
    <source>
        <dbReference type="SAM" id="MobiDB-lite"/>
    </source>
</evidence>
<proteinExistence type="predicted"/>
<dbReference type="RefSeq" id="WP_247025814.1">
    <property type="nucleotide sequence ID" value="NZ_JALKCH010000001.1"/>
</dbReference>
<feature type="region of interest" description="Disordered" evidence="1">
    <location>
        <begin position="130"/>
        <end position="320"/>
    </location>
</feature>
<gene>
    <name evidence="3" type="ORF">MWN34_01270</name>
</gene>
<keyword evidence="3" id="KW-0966">Cell projection</keyword>
<keyword evidence="4" id="KW-1185">Reference proteome</keyword>
<evidence type="ECO:0000313" key="4">
    <source>
        <dbReference type="Proteomes" id="UP001203284"/>
    </source>
</evidence>
<dbReference type="Proteomes" id="UP001203284">
    <property type="component" value="Unassembled WGS sequence"/>
</dbReference>
<dbReference type="EMBL" id="JALKCH010000001">
    <property type="protein sequence ID" value="MCK0195537.1"/>
    <property type="molecule type" value="Genomic_DNA"/>
</dbReference>
<name>A0ABT0D6G1_9HYPH</name>
<comment type="caution">
    <text evidence="3">The sequence shown here is derived from an EMBL/GenBank/DDBJ whole genome shotgun (WGS) entry which is preliminary data.</text>
</comment>
<dbReference type="PANTHER" id="PTHR38766:SF1">
    <property type="entry name" value="FLAGELLAR PROTEIN FLIO"/>
    <property type="match status" value="1"/>
</dbReference>
<protein>
    <submittedName>
        <fullName evidence="3">Flagellar biosynthetic protein FliO</fullName>
    </submittedName>
</protein>
<keyword evidence="3" id="KW-0282">Flagellum</keyword>
<keyword evidence="2" id="KW-1133">Transmembrane helix</keyword>
<keyword evidence="3" id="KW-0969">Cilium</keyword>
<evidence type="ECO:0000313" key="3">
    <source>
        <dbReference type="EMBL" id="MCK0195537.1"/>
    </source>
</evidence>
<sequence>MLQNLMANVDMDLLIRIGIGIVGLIVLILVFNWAMGSIRRAGRRKSRARRLFVLDELMVDDRRRLLLIQRDDVQHLILVGGPNELVVETGIDEPASLRPVERNGSSAGRYRPGADVEPLAVSRPVVPAERPLQRVEPAPKPGLFGRLGTRGGTARSADKESAATPAEDDLQAVEPAESAPPKASRPPVSPRAPDEPLIAVKVDPRFAEMADPLEASMRRPQPRPAPAPASTAPMAPVRPAPPSPLAAAPGVAAAERPASLPAEPVRDVLRVESQDQRNPFEGLSSAPAVRAAPPPAEDPFASIDPDSSEIANLLNRRPIR</sequence>
<keyword evidence="2" id="KW-0472">Membrane</keyword>
<dbReference type="InterPro" id="IPR052205">
    <property type="entry name" value="FliO/MopB"/>
</dbReference>
<feature type="transmembrane region" description="Helical" evidence="2">
    <location>
        <begin position="13"/>
        <end position="35"/>
    </location>
</feature>
<feature type="compositionally biased region" description="Basic and acidic residues" evidence="1">
    <location>
        <begin position="264"/>
        <end position="275"/>
    </location>
</feature>